<dbReference type="EMBL" id="PQAP01000050">
    <property type="protein sequence ID" value="PWB73656.1"/>
    <property type="molecule type" value="Genomic_DNA"/>
</dbReference>
<feature type="domain" description="Cytochrome c" evidence="5">
    <location>
        <begin position="95"/>
        <end position="181"/>
    </location>
</feature>
<gene>
    <name evidence="6" type="ORF">C3F09_04950</name>
</gene>
<dbReference type="GO" id="GO:0046872">
    <property type="term" value="F:metal ion binding"/>
    <property type="evidence" value="ECO:0007669"/>
    <property type="project" value="UniProtKB-KW"/>
</dbReference>
<proteinExistence type="predicted"/>
<evidence type="ECO:0000313" key="7">
    <source>
        <dbReference type="Proteomes" id="UP000250918"/>
    </source>
</evidence>
<dbReference type="InterPro" id="IPR036909">
    <property type="entry name" value="Cyt_c-like_dom_sf"/>
</dbReference>
<evidence type="ECO:0000256" key="1">
    <source>
        <dbReference type="ARBA" id="ARBA00022617"/>
    </source>
</evidence>
<dbReference type="SUPFAM" id="SSF46626">
    <property type="entry name" value="Cytochrome c"/>
    <property type="match status" value="1"/>
</dbReference>
<evidence type="ECO:0000313" key="6">
    <source>
        <dbReference type="EMBL" id="PWB73656.1"/>
    </source>
</evidence>
<dbReference type="PANTHER" id="PTHR40394">
    <property type="entry name" value="LIPOPROTEIN-RELATED"/>
    <property type="match status" value="1"/>
</dbReference>
<organism evidence="6 7">
    <name type="scientific">candidate division GN15 bacterium</name>
    <dbReference type="NCBI Taxonomy" id="2072418"/>
    <lineage>
        <taxon>Bacteria</taxon>
        <taxon>candidate division GN15</taxon>
    </lineage>
</organism>
<dbReference type="PROSITE" id="PS51257">
    <property type="entry name" value="PROKAR_LIPOPROTEIN"/>
    <property type="match status" value="1"/>
</dbReference>
<dbReference type="GO" id="GO:0009055">
    <property type="term" value="F:electron transfer activity"/>
    <property type="evidence" value="ECO:0007669"/>
    <property type="project" value="InterPro"/>
</dbReference>
<dbReference type="PROSITE" id="PS51007">
    <property type="entry name" value="CYTC"/>
    <property type="match status" value="1"/>
</dbReference>
<accession>A0A855X1Z9</accession>
<keyword evidence="3 4" id="KW-0408">Iron</keyword>
<protein>
    <submittedName>
        <fullName evidence="6">Quinol:cytochrome C oxidoreductase</fullName>
    </submittedName>
</protein>
<comment type="caution">
    <text evidence="6">The sequence shown here is derived from an EMBL/GenBank/DDBJ whole genome shotgun (WGS) entry which is preliminary data.</text>
</comment>
<evidence type="ECO:0000256" key="4">
    <source>
        <dbReference type="PROSITE-ProRule" id="PRU00433"/>
    </source>
</evidence>
<keyword evidence="2 4" id="KW-0479">Metal-binding</keyword>
<reference evidence="6 7" key="1">
    <citation type="journal article" date="2018" name="ISME J.">
        <title>A methanotrophic archaeon couples anaerobic oxidation of methane to Fe(III) reduction.</title>
        <authorList>
            <person name="Cai C."/>
            <person name="Leu A.O."/>
            <person name="Xie G.J."/>
            <person name="Guo J."/>
            <person name="Feng Y."/>
            <person name="Zhao J.X."/>
            <person name="Tyson G.W."/>
            <person name="Yuan Z."/>
            <person name="Hu S."/>
        </authorList>
    </citation>
    <scope>NUCLEOTIDE SEQUENCE [LARGE SCALE GENOMIC DNA]</scope>
    <source>
        <strain evidence="6">FeB_12</strain>
    </source>
</reference>
<sequence>MKRLLVILSILPALIGCYQGQPSPDPPVHLNPSMFNQQKLNPQSPDPLFADGAGMRTPPSGTVARGFLREDSIYYTGLVHDTTPVEMSPVPTTLAVLKRGQERFNIYCSPCHSRIGDGKGMIVQRGLNPPPPSFHDDRLLRVGDGHFFHVMTEGIRTMPPYKYQVRVDDRWAIVAYIRALQRSERATEKDVPIELRGTVK</sequence>
<keyword evidence="1 4" id="KW-0349">Heme</keyword>
<evidence type="ECO:0000256" key="2">
    <source>
        <dbReference type="ARBA" id="ARBA00022723"/>
    </source>
</evidence>
<evidence type="ECO:0000256" key="3">
    <source>
        <dbReference type="ARBA" id="ARBA00023004"/>
    </source>
</evidence>
<dbReference type="AlphaFoldDB" id="A0A855X1Z9"/>
<dbReference type="Proteomes" id="UP000250918">
    <property type="component" value="Unassembled WGS sequence"/>
</dbReference>
<dbReference type="InterPro" id="IPR009056">
    <property type="entry name" value="Cyt_c-like_dom"/>
</dbReference>
<dbReference type="PANTHER" id="PTHR40394:SF2">
    <property type="entry name" value="QUINOL:CYTOCHROME C OXIDOREDUCTASE MEMBRANE PROTEIN"/>
    <property type="match status" value="1"/>
</dbReference>
<dbReference type="Gene3D" id="1.10.760.10">
    <property type="entry name" value="Cytochrome c-like domain"/>
    <property type="match status" value="1"/>
</dbReference>
<name>A0A855X1Z9_9BACT</name>
<dbReference type="Pfam" id="PF13442">
    <property type="entry name" value="Cytochrome_CBB3"/>
    <property type="match status" value="1"/>
</dbReference>
<dbReference type="GO" id="GO:0020037">
    <property type="term" value="F:heme binding"/>
    <property type="evidence" value="ECO:0007669"/>
    <property type="project" value="InterPro"/>
</dbReference>
<evidence type="ECO:0000259" key="5">
    <source>
        <dbReference type="PROSITE" id="PS51007"/>
    </source>
</evidence>